<dbReference type="GO" id="GO:0019698">
    <property type="term" value="P:D-galacturonate catabolic process"/>
    <property type="evidence" value="ECO:0007669"/>
    <property type="project" value="TreeGrafter"/>
</dbReference>
<evidence type="ECO:0000256" key="1">
    <source>
        <dbReference type="ARBA" id="ARBA00001165"/>
    </source>
</evidence>
<evidence type="ECO:0000256" key="5">
    <source>
        <dbReference type="ARBA" id="ARBA00020555"/>
    </source>
</evidence>
<evidence type="ECO:0000256" key="4">
    <source>
        <dbReference type="ARBA" id="ARBA00012546"/>
    </source>
</evidence>
<comment type="similarity">
    <text evidence="3">Belongs to the metallo-dependent hydrolases superfamily. Uronate isomerase family.</text>
</comment>
<evidence type="ECO:0000313" key="8">
    <source>
        <dbReference type="Proteomes" id="UP000216533"/>
    </source>
</evidence>
<dbReference type="PANTHER" id="PTHR30068">
    <property type="entry name" value="URONATE ISOMERASE"/>
    <property type="match status" value="1"/>
</dbReference>
<dbReference type="PANTHER" id="PTHR30068:SF4">
    <property type="entry name" value="URONATE ISOMERASE"/>
    <property type="match status" value="1"/>
</dbReference>
<reference evidence="7 8" key="1">
    <citation type="submission" date="2017-07" db="EMBL/GenBank/DDBJ databases">
        <title>Draft whole genome sequences of clinical Proprionibacteriaceae strains.</title>
        <authorList>
            <person name="Bernier A.-M."/>
            <person name="Bernard K."/>
            <person name="Domingo M.-C."/>
        </authorList>
    </citation>
    <scope>NUCLEOTIDE SEQUENCE [LARGE SCALE GENOMIC DNA]</scope>
    <source>
        <strain evidence="7 8">NML 160184</strain>
    </source>
</reference>
<dbReference type="Pfam" id="PF02614">
    <property type="entry name" value="UxaC"/>
    <property type="match status" value="1"/>
</dbReference>
<dbReference type="AlphaFoldDB" id="A0A255E179"/>
<comment type="pathway">
    <text evidence="2">Carbohydrate metabolism; pentose and glucuronate interconversion.</text>
</comment>
<sequence length="473" mass="53390">MAELTLHPDRALPTEPAVRDIARELYQQVKDLPLVCMHGHVDPKLLLEDKPFTDAADLFVTKDHYVIRMLVSQGMTNSQFGVPDRTGAPHETDPREMWRRVCEGWKFFRGTPSRYWLEHEISEVLGLKLRPSAETADELYDQIGEKLAQPEFKPRALFDRFKIELLATTDPATSPLAEHQALADQGWGEKVVPTMRPDSLYNAALATWNAEIDELSEMTGIEAGDYHGFLDALRKRRQDFIAMGSRATDHACTDANLWPLEQAEAERMYAAGRAGTITEEEAERFYRHLLYITAELSCDDGLVMQFHPGSVRNYDSETFERYGADAGIDIPQAVEFTQGLRPLLDRFGHHPNFRFIAFTMDEDAYSRELAPLAGVFPAMKLGAPWWFLDTAGAMERFREAVTDTAGFYNTAGFVDDTRAFASIPARHDLARRVDCGFLAGLVARHSLDLDEAAETAVDMAYNWVKECYPALRG</sequence>
<evidence type="ECO:0000256" key="6">
    <source>
        <dbReference type="ARBA" id="ARBA00023235"/>
    </source>
</evidence>
<comment type="caution">
    <text evidence="7">The sequence shown here is derived from an EMBL/GenBank/DDBJ whole genome shotgun (WGS) entry which is preliminary data.</text>
</comment>
<evidence type="ECO:0000256" key="2">
    <source>
        <dbReference type="ARBA" id="ARBA00004892"/>
    </source>
</evidence>
<dbReference type="UniPathway" id="UPA00246"/>
<keyword evidence="6 7" id="KW-0413">Isomerase</keyword>
<evidence type="ECO:0000313" key="7">
    <source>
        <dbReference type="EMBL" id="OYN85294.1"/>
    </source>
</evidence>
<gene>
    <name evidence="7" type="ORF">CGZ92_10855</name>
</gene>
<accession>A0A255E179</accession>
<evidence type="ECO:0000256" key="3">
    <source>
        <dbReference type="ARBA" id="ARBA00008397"/>
    </source>
</evidence>
<organism evidence="7 8">
    <name type="scientific">Parenemella sanctibonifatiensis</name>
    <dbReference type="NCBI Taxonomy" id="2016505"/>
    <lineage>
        <taxon>Bacteria</taxon>
        <taxon>Bacillati</taxon>
        <taxon>Actinomycetota</taxon>
        <taxon>Actinomycetes</taxon>
        <taxon>Propionibacteriales</taxon>
        <taxon>Propionibacteriaceae</taxon>
        <taxon>Parenemella</taxon>
    </lineage>
</organism>
<dbReference type="EC" id="5.3.1.12" evidence="4"/>
<dbReference type="GO" id="GO:0008880">
    <property type="term" value="F:glucuronate isomerase activity"/>
    <property type="evidence" value="ECO:0007669"/>
    <property type="project" value="UniProtKB-EC"/>
</dbReference>
<comment type="catalytic activity">
    <reaction evidence="1">
        <text>D-glucuronate = D-fructuronate</text>
        <dbReference type="Rhea" id="RHEA:13049"/>
        <dbReference type="ChEBI" id="CHEBI:58720"/>
        <dbReference type="ChEBI" id="CHEBI:59863"/>
        <dbReference type="EC" id="5.3.1.12"/>
    </reaction>
</comment>
<dbReference type="NCBIfam" id="NF002794">
    <property type="entry name" value="PRK02925.1"/>
    <property type="match status" value="1"/>
</dbReference>
<dbReference type="GO" id="GO:0042840">
    <property type="term" value="P:D-glucuronate catabolic process"/>
    <property type="evidence" value="ECO:0007669"/>
    <property type="project" value="TreeGrafter"/>
</dbReference>
<protein>
    <recommendedName>
        <fullName evidence="5">Uronate isomerase</fullName>
        <ecNumber evidence="4">5.3.1.12</ecNumber>
    </recommendedName>
</protein>
<dbReference type="InterPro" id="IPR003766">
    <property type="entry name" value="Uronate_isomerase"/>
</dbReference>
<dbReference type="InterPro" id="IPR032466">
    <property type="entry name" value="Metal_Hydrolase"/>
</dbReference>
<dbReference type="Proteomes" id="UP000216533">
    <property type="component" value="Unassembled WGS sequence"/>
</dbReference>
<dbReference type="EMBL" id="NMVI01000025">
    <property type="protein sequence ID" value="OYN85294.1"/>
    <property type="molecule type" value="Genomic_DNA"/>
</dbReference>
<dbReference type="Gene3D" id="3.20.20.140">
    <property type="entry name" value="Metal-dependent hydrolases"/>
    <property type="match status" value="1"/>
</dbReference>
<proteinExistence type="inferred from homology"/>
<name>A0A255E179_9ACTN</name>
<dbReference type="RefSeq" id="WP_094451399.1">
    <property type="nucleotide sequence ID" value="NZ_NMVI01000025.1"/>
</dbReference>
<dbReference type="Gene3D" id="1.10.2020.10">
    <property type="entry name" value="uronate isomerase, domain 2, chain A"/>
    <property type="match status" value="1"/>
</dbReference>
<dbReference type="SUPFAM" id="SSF51556">
    <property type="entry name" value="Metallo-dependent hydrolases"/>
    <property type="match status" value="1"/>
</dbReference>